<dbReference type="Pfam" id="PF00583">
    <property type="entry name" value="Acetyltransf_1"/>
    <property type="match status" value="1"/>
</dbReference>
<accession>A0A1B2DKV8</accession>
<evidence type="ECO:0000259" key="1">
    <source>
        <dbReference type="PROSITE" id="PS51186"/>
    </source>
</evidence>
<dbReference type="RefSeq" id="WP_099519476.1">
    <property type="nucleotide sequence ID" value="NZ_CP016808.1"/>
</dbReference>
<feature type="domain" description="N-acetyltransferase" evidence="1">
    <location>
        <begin position="1"/>
        <end position="158"/>
    </location>
</feature>
<reference evidence="2" key="1">
    <citation type="submission" date="2016-08" db="EMBL/GenBank/DDBJ databases">
        <title>Complete Genome Seqeunce of Paenibacillus sp. BIHB 4019 from tea rhizoplane.</title>
        <authorList>
            <person name="Thakur R."/>
            <person name="Swarnkar M.K."/>
            <person name="Gulati A."/>
        </authorList>
    </citation>
    <scope>NUCLEOTIDE SEQUENCE [LARGE SCALE GENOMIC DNA]</scope>
    <source>
        <strain evidence="2">BIHB4019</strain>
    </source>
</reference>
<dbReference type="AlphaFoldDB" id="A0A1B2DKV8"/>
<evidence type="ECO:0000313" key="2">
    <source>
        <dbReference type="EMBL" id="ANY68336.1"/>
    </source>
</evidence>
<sequence>MSSIIAKPFDKEMQNTLREITTTYHASELSQKDQAELPENIYIIETDETMVGYGVIWEYANGKQLIEKAEKDYFSDDEKYLEKGFYIDIKNKKDFVFIEALDVLKEYEGKGHAASFINWLKAKYPKKRIYVYTLDKSRNFWFKQDFEVLGTTAWMTYN</sequence>
<dbReference type="EMBL" id="CP016808">
    <property type="protein sequence ID" value="ANY68336.1"/>
    <property type="molecule type" value="Genomic_DNA"/>
</dbReference>
<name>A0A1B2DKV8_9BACL</name>
<dbReference type="GO" id="GO:0016747">
    <property type="term" value="F:acyltransferase activity, transferring groups other than amino-acyl groups"/>
    <property type="evidence" value="ECO:0007669"/>
    <property type="project" value="InterPro"/>
</dbReference>
<dbReference type="PROSITE" id="PS51186">
    <property type="entry name" value="GNAT"/>
    <property type="match status" value="1"/>
</dbReference>
<keyword evidence="2" id="KW-0808">Transferase</keyword>
<dbReference type="InterPro" id="IPR016181">
    <property type="entry name" value="Acyl_CoA_acyltransferase"/>
</dbReference>
<dbReference type="InterPro" id="IPR000182">
    <property type="entry name" value="GNAT_dom"/>
</dbReference>
<organism evidence="2">
    <name type="scientific">Paenibacillus sp. BIHB 4019</name>
    <dbReference type="NCBI Taxonomy" id="1870819"/>
    <lineage>
        <taxon>Bacteria</taxon>
        <taxon>Bacillati</taxon>
        <taxon>Bacillota</taxon>
        <taxon>Bacilli</taxon>
        <taxon>Bacillales</taxon>
        <taxon>Paenibacillaceae</taxon>
        <taxon>Paenibacillus</taxon>
    </lineage>
</organism>
<protein>
    <submittedName>
        <fullName evidence="2">GCN5 family acetyltransferase</fullName>
    </submittedName>
</protein>
<gene>
    <name evidence="2" type="ORF">BBD42_19040</name>
</gene>
<dbReference type="SUPFAM" id="SSF55729">
    <property type="entry name" value="Acyl-CoA N-acyltransferases (Nat)"/>
    <property type="match status" value="1"/>
</dbReference>
<dbReference type="Gene3D" id="3.40.630.30">
    <property type="match status" value="1"/>
</dbReference>
<proteinExistence type="predicted"/>